<evidence type="ECO:0000313" key="1">
    <source>
        <dbReference type="EMBL" id="EHJ94004.1"/>
    </source>
</evidence>
<organism evidence="1 2">
    <name type="scientific">Vreelandella boliviensis LC1</name>
    <dbReference type="NCBI Taxonomy" id="1072583"/>
    <lineage>
        <taxon>Bacteria</taxon>
        <taxon>Pseudomonadati</taxon>
        <taxon>Pseudomonadota</taxon>
        <taxon>Gammaproteobacteria</taxon>
        <taxon>Oceanospirillales</taxon>
        <taxon>Halomonadaceae</taxon>
        <taxon>Vreelandella</taxon>
    </lineage>
</organism>
<evidence type="ECO:0000313" key="2">
    <source>
        <dbReference type="Proteomes" id="UP000005756"/>
    </source>
</evidence>
<name>A0A7U9GH33_9GAMM</name>
<dbReference type="Proteomes" id="UP000005756">
    <property type="component" value="Unassembled WGS sequence"/>
</dbReference>
<reference evidence="1 2" key="1">
    <citation type="submission" date="2011-10" db="EMBL/GenBank/DDBJ databases">
        <authorList>
            <person name="Quillaguamn J."/>
            <person name="Guzmn D."/>
            <person name="Balderrama-Subieta A."/>
            <person name="Cardona-Ortuo C."/>
            <person name="Guevara-Martnez M."/>
            <person name="Callisaya-Quispe N."/>
        </authorList>
    </citation>
    <scope>NUCLEOTIDE SEQUENCE [LARGE SCALE GENOMIC DNA]</scope>
    <source>
        <strain evidence="1 2">LC1</strain>
    </source>
</reference>
<gene>
    <name evidence="1" type="ORF">KUC_0958</name>
</gene>
<accession>A0A7U9GH33</accession>
<dbReference type="EMBL" id="JH393257">
    <property type="protein sequence ID" value="EHJ94004.1"/>
    <property type="molecule type" value="Genomic_DNA"/>
</dbReference>
<proteinExistence type="predicted"/>
<sequence>MFCQLSISELPGRQRTAGIYRKAKSPVSELPGRQRTPRTVML</sequence>
<protein>
    <submittedName>
        <fullName evidence="1">Uncharacterized protein</fullName>
    </submittedName>
</protein>
<dbReference type="AlphaFoldDB" id="A0A7U9GH33"/>